<protein>
    <submittedName>
        <fullName evidence="1">Uncharacterized protein</fullName>
    </submittedName>
</protein>
<accession>A0A6C0IHG1</accession>
<reference evidence="1" key="1">
    <citation type="journal article" date="2020" name="Nature">
        <title>Giant virus diversity and host interactions through global metagenomics.</title>
        <authorList>
            <person name="Schulz F."/>
            <person name="Roux S."/>
            <person name="Paez-Espino D."/>
            <person name="Jungbluth S."/>
            <person name="Walsh D.A."/>
            <person name="Denef V.J."/>
            <person name="McMahon K.D."/>
            <person name="Konstantinidis K.T."/>
            <person name="Eloe-Fadrosh E.A."/>
            <person name="Kyrpides N.C."/>
            <person name="Woyke T."/>
        </authorList>
    </citation>
    <scope>NUCLEOTIDE SEQUENCE</scope>
    <source>
        <strain evidence="1">GVMAG-M-3300023184-89</strain>
    </source>
</reference>
<sequence>MRLSLNDYKSILKYYNIDITGMKTSAIKNKAEDILAEKLCRCIKSVDKYKNKVSEAKAIAICKNSVLTKKNLKIAKFKCKTSAKLLPSKKNSTLVKIKSKMQLTQKKQKKSLQL</sequence>
<organism evidence="1">
    <name type="scientific">viral metagenome</name>
    <dbReference type="NCBI Taxonomy" id="1070528"/>
    <lineage>
        <taxon>unclassified sequences</taxon>
        <taxon>metagenomes</taxon>
        <taxon>organismal metagenomes</taxon>
    </lineage>
</organism>
<evidence type="ECO:0000313" key="1">
    <source>
        <dbReference type="EMBL" id="QHT92584.1"/>
    </source>
</evidence>
<dbReference type="AlphaFoldDB" id="A0A6C0IHG1"/>
<proteinExistence type="predicted"/>
<name>A0A6C0IHG1_9ZZZZ</name>
<dbReference type="EMBL" id="MN740193">
    <property type="protein sequence ID" value="QHT92584.1"/>
    <property type="molecule type" value="Genomic_DNA"/>
</dbReference>